<reference evidence="2" key="1">
    <citation type="submission" date="2020-02" db="EMBL/GenBank/DDBJ databases">
        <authorList>
            <person name="Meier V. D."/>
        </authorList>
    </citation>
    <scope>NUCLEOTIDE SEQUENCE</scope>
    <source>
        <strain evidence="2">AVDCRST_MAG62</strain>
    </source>
</reference>
<feature type="non-terminal residue" evidence="2">
    <location>
        <position position="1"/>
    </location>
</feature>
<gene>
    <name evidence="2" type="ORF">AVDCRST_MAG62-479</name>
</gene>
<dbReference type="EC" id="6.3.2.10" evidence="2"/>
<feature type="non-terminal residue" evidence="2">
    <location>
        <position position="159"/>
    </location>
</feature>
<sequence length="159" mass="17515">DGAMDLSRDRAGHRRAGVGTFQGQRRDLRQPRSGGRLAVRRHARDRRGRSPVRRAGLCQGRCRRAGQPSRRGPTRAGGRRRGSAYRPSGRLSRADDGQGARGYRLGRKDRHQGSAGRRAGTALPRPGASLAQELQQSYGRAVEPRPDAARDHLRLIRDG</sequence>
<evidence type="ECO:0000313" key="2">
    <source>
        <dbReference type="EMBL" id="CAA9510197.1"/>
    </source>
</evidence>
<feature type="region of interest" description="Disordered" evidence="1">
    <location>
        <begin position="1"/>
        <end position="159"/>
    </location>
</feature>
<accession>A0A6J4T049</accession>
<protein>
    <submittedName>
        <fullName evidence="2">UDP-N-acetylmuramoyl-tripeptide--D-alanyl-D-alani ne ligase</fullName>
        <ecNumber evidence="2">6.3.2.10</ecNumber>
    </submittedName>
</protein>
<keyword evidence="2" id="KW-0436">Ligase</keyword>
<evidence type="ECO:0000256" key="1">
    <source>
        <dbReference type="SAM" id="MobiDB-lite"/>
    </source>
</evidence>
<name>A0A6J4T049_9SPHN</name>
<organism evidence="2">
    <name type="scientific">uncultured Sphingomonas sp</name>
    <dbReference type="NCBI Taxonomy" id="158754"/>
    <lineage>
        <taxon>Bacteria</taxon>
        <taxon>Pseudomonadati</taxon>
        <taxon>Pseudomonadota</taxon>
        <taxon>Alphaproteobacteria</taxon>
        <taxon>Sphingomonadales</taxon>
        <taxon>Sphingomonadaceae</taxon>
        <taxon>Sphingomonas</taxon>
        <taxon>environmental samples</taxon>
    </lineage>
</organism>
<feature type="compositionally biased region" description="Basic and acidic residues" evidence="1">
    <location>
        <begin position="1"/>
        <end position="10"/>
    </location>
</feature>
<dbReference type="EMBL" id="CADCWB010000061">
    <property type="protein sequence ID" value="CAA9510197.1"/>
    <property type="molecule type" value="Genomic_DNA"/>
</dbReference>
<feature type="compositionally biased region" description="Basic residues" evidence="1">
    <location>
        <begin position="38"/>
        <end position="52"/>
    </location>
</feature>
<proteinExistence type="predicted"/>
<dbReference type="AlphaFoldDB" id="A0A6J4T049"/>
<dbReference type="GO" id="GO:0047480">
    <property type="term" value="F:UDP-N-acetylmuramoyl-tripeptide-D-alanyl-D-alanine ligase activity"/>
    <property type="evidence" value="ECO:0007669"/>
    <property type="project" value="UniProtKB-EC"/>
</dbReference>
<feature type="compositionally biased region" description="Basic and acidic residues" evidence="1">
    <location>
        <begin position="142"/>
        <end position="159"/>
    </location>
</feature>